<keyword evidence="9" id="KW-0482">Metalloprotease</keyword>
<sequence length="618" mass="69311">MARFFLGEETFKRGLSRYLNNRKFQNADHNDLSEALNTQAKIDKVTLPADVKNIMDTWLLQMNYPVVMVTVTAQGKVRLSQKRFLTNPDAKDPMLYKSPYNKDVIWFIDTFTGKFSKDVIWFNDTFTDITSLQIPKEDGKSWVIANIGQYGVYRVNYTEQNWRAIINQLKTNHTAISAINRAQLINDAWSFSRANQLNANIGLGIIEYLDKEMDYVPRTAANKQLSYLDSMLSKSNYYGKFKSIMRKLVDKAYDKFGLNNTGLNHLQSYMMSEVSSIACDFDLPECITDAKRQFDDWMKKPQDNKINPDMRYIIYCTAIRTGGEEEWNFAYRQYKQSTTASETDNLLRSLACSEVPWILQRYLQYAITPEEIRKQETGSILVNVASNKIGRSIAWNFVQSKWDYIHDDYLAGYWNGGGVIKQVARVFNTEFELQQLLDFGESIADLHRAKTSYKQAIETVQANIKWMKNSIDTVEKWLLQFGATSLLSYGNISSGVTSILSYGNISSGVISLLSYGNISSGVTSLLSYGSISSGVTSLLSYGNISSGVTSLLSYGNISSGVTSLLSYGNISSGVTSLLSYGNISSGVTYILSYGNISSGVTSILSYGNISSGVTSLLS</sequence>
<keyword evidence="8" id="KW-0862">Zinc</keyword>
<reference evidence="15" key="1">
    <citation type="submission" date="2021-03" db="EMBL/GenBank/DDBJ databases">
        <authorList>
            <person name="Bekaert M."/>
        </authorList>
    </citation>
    <scope>NUCLEOTIDE SEQUENCE</scope>
</reference>
<comment type="similarity">
    <text evidence="3">Belongs to the peptidase M1 family.</text>
</comment>
<comment type="subcellular location">
    <subcellularLocation>
        <location evidence="2">Cell membrane</location>
    </subcellularLocation>
</comment>
<dbReference type="InterPro" id="IPR024571">
    <property type="entry name" value="ERAP1-like_C_dom"/>
</dbReference>
<proteinExistence type="inferred from homology"/>
<dbReference type="Gene3D" id="1.10.390.10">
    <property type="entry name" value="Neutral Protease Domain 2"/>
    <property type="match status" value="1"/>
</dbReference>
<evidence type="ECO:0000256" key="12">
    <source>
        <dbReference type="ARBA" id="ARBA00023180"/>
    </source>
</evidence>
<evidence type="ECO:0000256" key="3">
    <source>
        <dbReference type="ARBA" id="ARBA00010136"/>
    </source>
</evidence>
<dbReference type="Gene3D" id="2.60.40.1910">
    <property type="match status" value="1"/>
</dbReference>
<evidence type="ECO:0000256" key="1">
    <source>
        <dbReference type="ARBA" id="ARBA00001947"/>
    </source>
</evidence>
<evidence type="ECO:0000256" key="5">
    <source>
        <dbReference type="ARBA" id="ARBA00022670"/>
    </source>
</evidence>
<dbReference type="GO" id="GO:0005615">
    <property type="term" value="C:extracellular space"/>
    <property type="evidence" value="ECO:0007669"/>
    <property type="project" value="TreeGrafter"/>
</dbReference>
<keyword evidence="7 15" id="KW-0378">Hydrolase</keyword>
<dbReference type="GO" id="GO:0043171">
    <property type="term" value="P:peptide catabolic process"/>
    <property type="evidence" value="ECO:0007669"/>
    <property type="project" value="TreeGrafter"/>
</dbReference>
<dbReference type="GO" id="GO:0005886">
    <property type="term" value="C:plasma membrane"/>
    <property type="evidence" value="ECO:0007669"/>
    <property type="project" value="UniProtKB-SubCell"/>
</dbReference>
<protein>
    <submittedName>
        <fullName evidence="15">ANPEP</fullName>
        <ecNumber evidence="15">3.4.11.2</ecNumber>
    </submittedName>
</protein>
<dbReference type="GO" id="GO:0016285">
    <property type="term" value="F:alanyl aminopeptidase activity"/>
    <property type="evidence" value="ECO:0007669"/>
    <property type="project" value="UniProtKB-EC"/>
</dbReference>
<feature type="domain" description="ERAP1-like C-terminal" evidence="14">
    <location>
        <begin position="142"/>
        <end position="462"/>
    </location>
</feature>
<dbReference type="Pfam" id="PF11838">
    <property type="entry name" value="ERAP1_C"/>
    <property type="match status" value="1"/>
</dbReference>
<evidence type="ECO:0000256" key="11">
    <source>
        <dbReference type="ARBA" id="ARBA00023157"/>
    </source>
</evidence>
<keyword evidence="5" id="KW-0645">Protease</keyword>
<evidence type="ECO:0000313" key="16">
    <source>
        <dbReference type="Proteomes" id="UP000683360"/>
    </source>
</evidence>
<keyword evidence="11" id="KW-1015">Disulfide bond</keyword>
<dbReference type="FunFam" id="1.25.50.20:FF:000001">
    <property type="entry name" value="Aminopeptidase"/>
    <property type="match status" value="1"/>
</dbReference>
<dbReference type="InterPro" id="IPR050344">
    <property type="entry name" value="Peptidase_M1_aminopeptidases"/>
</dbReference>
<dbReference type="GO" id="GO:0042277">
    <property type="term" value="F:peptide binding"/>
    <property type="evidence" value="ECO:0007669"/>
    <property type="project" value="TreeGrafter"/>
</dbReference>
<comment type="cofactor">
    <cofactor evidence="1">
        <name>Zn(2+)</name>
        <dbReference type="ChEBI" id="CHEBI:29105"/>
    </cofactor>
</comment>
<keyword evidence="6" id="KW-0479">Metal-binding</keyword>
<keyword evidence="16" id="KW-1185">Reference proteome</keyword>
<dbReference type="Gene3D" id="1.25.50.20">
    <property type="match status" value="1"/>
</dbReference>
<dbReference type="GO" id="GO:0005737">
    <property type="term" value="C:cytoplasm"/>
    <property type="evidence" value="ECO:0007669"/>
    <property type="project" value="TreeGrafter"/>
</dbReference>
<keyword evidence="10" id="KW-0472">Membrane</keyword>
<gene>
    <name evidence="15" type="ORF">MEDL_620</name>
</gene>
<evidence type="ECO:0000256" key="4">
    <source>
        <dbReference type="ARBA" id="ARBA00022475"/>
    </source>
</evidence>
<dbReference type="GO" id="GO:0008270">
    <property type="term" value="F:zinc ion binding"/>
    <property type="evidence" value="ECO:0007669"/>
    <property type="project" value="InterPro"/>
</dbReference>
<evidence type="ECO:0000259" key="14">
    <source>
        <dbReference type="Pfam" id="PF11838"/>
    </source>
</evidence>
<dbReference type="InterPro" id="IPR014782">
    <property type="entry name" value="Peptidase_M1_dom"/>
</dbReference>
<evidence type="ECO:0000256" key="7">
    <source>
        <dbReference type="ARBA" id="ARBA00022801"/>
    </source>
</evidence>
<dbReference type="GO" id="GO:0070006">
    <property type="term" value="F:metalloaminopeptidase activity"/>
    <property type="evidence" value="ECO:0007669"/>
    <property type="project" value="TreeGrafter"/>
</dbReference>
<name>A0A8S3PQQ9_MYTED</name>
<feature type="domain" description="Peptidase M1 membrane alanine aminopeptidase" evidence="13">
    <location>
        <begin position="4"/>
        <end position="58"/>
    </location>
</feature>
<evidence type="ECO:0000256" key="10">
    <source>
        <dbReference type="ARBA" id="ARBA00023136"/>
    </source>
</evidence>
<dbReference type="PANTHER" id="PTHR11533:SF294">
    <property type="entry name" value="THYROTROPIN-RELEASING HORMONE-DEGRADING ECTOENZYME"/>
    <property type="match status" value="1"/>
</dbReference>
<evidence type="ECO:0000256" key="8">
    <source>
        <dbReference type="ARBA" id="ARBA00022833"/>
    </source>
</evidence>
<dbReference type="PANTHER" id="PTHR11533">
    <property type="entry name" value="PROTEASE M1 ZINC METALLOPROTEASE"/>
    <property type="match status" value="1"/>
</dbReference>
<dbReference type="GO" id="GO:0006508">
    <property type="term" value="P:proteolysis"/>
    <property type="evidence" value="ECO:0007669"/>
    <property type="project" value="UniProtKB-KW"/>
</dbReference>
<evidence type="ECO:0000256" key="6">
    <source>
        <dbReference type="ARBA" id="ARBA00022723"/>
    </source>
</evidence>
<accession>A0A8S3PQQ9</accession>
<dbReference type="EMBL" id="CAJPWZ010000053">
    <property type="protein sequence ID" value="CAG2184996.1"/>
    <property type="molecule type" value="Genomic_DNA"/>
</dbReference>
<dbReference type="Proteomes" id="UP000683360">
    <property type="component" value="Unassembled WGS sequence"/>
</dbReference>
<dbReference type="EC" id="3.4.11.2" evidence="15"/>
<dbReference type="SUPFAM" id="SSF55486">
    <property type="entry name" value="Metalloproteases ('zincins'), catalytic domain"/>
    <property type="match status" value="1"/>
</dbReference>
<keyword evidence="4" id="KW-1003">Cell membrane</keyword>
<dbReference type="Pfam" id="PF01433">
    <property type="entry name" value="Peptidase_M1"/>
    <property type="match status" value="1"/>
</dbReference>
<dbReference type="OrthoDB" id="510539at2759"/>
<comment type="caution">
    <text evidence="15">The sequence shown here is derived from an EMBL/GenBank/DDBJ whole genome shotgun (WGS) entry which is preliminary data.</text>
</comment>
<organism evidence="15 16">
    <name type="scientific">Mytilus edulis</name>
    <name type="common">Blue mussel</name>
    <dbReference type="NCBI Taxonomy" id="6550"/>
    <lineage>
        <taxon>Eukaryota</taxon>
        <taxon>Metazoa</taxon>
        <taxon>Spiralia</taxon>
        <taxon>Lophotrochozoa</taxon>
        <taxon>Mollusca</taxon>
        <taxon>Bivalvia</taxon>
        <taxon>Autobranchia</taxon>
        <taxon>Pteriomorphia</taxon>
        <taxon>Mytilida</taxon>
        <taxon>Mytiloidea</taxon>
        <taxon>Mytilidae</taxon>
        <taxon>Mytilinae</taxon>
        <taxon>Mytilus</taxon>
    </lineage>
</organism>
<keyword evidence="12" id="KW-0325">Glycoprotein</keyword>
<evidence type="ECO:0000256" key="9">
    <source>
        <dbReference type="ARBA" id="ARBA00023049"/>
    </source>
</evidence>
<dbReference type="AlphaFoldDB" id="A0A8S3PQQ9"/>
<evidence type="ECO:0000256" key="2">
    <source>
        <dbReference type="ARBA" id="ARBA00004236"/>
    </source>
</evidence>
<dbReference type="InterPro" id="IPR027268">
    <property type="entry name" value="Peptidase_M4/M1_CTD_sf"/>
</dbReference>
<keyword evidence="15" id="KW-0031">Aminopeptidase</keyword>
<evidence type="ECO:0000259" key="13">
    <source>
        <dbReference type="Pfam" id="PF01433"/>
    </source>
</evidence>
<evidence type="ECO:0000313" key="15">
    <source>
        <dbReference type="EMBL" id="CAG2184996.1"/>
    </source>
</evidence>